<keyword evidence="2" id="KW-1185">Reference proteome</keyword>
<dbReference type="RefSeq" id="WP_261795611.1">
    <property type="nucleotide sequence ID" value="NZ_CABMAB010000021.1"/>
</dbReference>
<name>A0A166BIG6_METOA</name>
<evidence type="ECO:0000313" key="2">
    <source>
        <dbReference type="Proteomes" id="UP000077428"/>
    </source>
</evidence>
<organism evidence="1 2">
    <name type="scientific">Methanobrevibacter oralis</name>
    <dbReference type="NCBI Taxonomy" id="66851"/>
    <lineage>
        <taxon>Archaea</taxon>
        <taxon>Methanobacteriati</taxon>
        <taxon>Methanobacteriota</taxon>
        <taxon>Methanomada group</taxon>
        <taxon>Methanobacteria</taxon>
        <taxon>Methanobacteriales</taxon>
        <taxon>Methanobacteriaceae</taxon>
        <taxon>Methanobrevibacter</taxon>
    </lineage>
</organism>
<accession>A0A166BIG6</accession>
<proteinExistence type="predicted"/>
<reference evidence="2" key="1">
    <citation type="journal article" date="2016" name="Genome Announc.">
        <title>Draft Genome Sequences of Methanobrevibacter curvatus DSM11111, Methanobrevibacter cuticularis DSM11139, Methanobrevibacter filiformis DSM11501, and Methanobrevibacter oralis DSM7256.</title>
        <authorList>
            <person name="Poehlein A."/>
            <person name="Seedorf H."/>
        </authorList>
    </citation>
    <scope>NUCLEOTIDE SEQUENCE [LARGE SCALE GENOMIC DNA]</scope>
    <source>
        <strain evidence="2">DSM 7256 / JCM 30027 / ZR</strain>
    </source>
</reference>
<dbReference type="PATRIC" id="fig|66851.6.peg.691"/>
<sequence>MNCHKYWKNLKKITNNLSSFDDLDVYGDSGLDEVEIIAHGIWM</sequence>
<dbReference type="AlphaFoldDB" id="A0A166BIG6"/>
<dbReference type="Proteomes" id="UP000077428">
    <property type="component" value="Unassembled WGS sequence"/>
</dbReference>
<dbReference type="EMBL" id="LWMU01000050">
    <property type="protein sequence ID" value="KZX13396.1"/>
    <property type="molecule type" value="Genomic_DNA"/>
</dbReference>
<protein>
    <submittedName>
        <fullName evidence="1">Uncharacterized protein</fullName>
    </submittedName>
</protein>
<evidence type="ECO:0000313" key="1">
    <source>
        <dbReference type="EMBL" id="KZX13396.1"/>
    </source>
</evidence>
<comment type="caution">
    <text evidence="1">The sequence shown here is derived from an EMBL/GenBank/DDBJ whole genome shotgun (WGS) entry which is preliminary data.</text>
</comment>
<gene>
    <name evidence="1" type="ORF">MBORA_06240</name>
</gene>